<evidence type="ECO:0000259" key="5">
    <source>
        <dbReference type="Pfam" id="PF24571"/>
    </source>
</evidence>
<dbReference type="GO" id="GO:0000785">
    <property type="term" value="C:chromatin"/>
    <property type="evidence" value="ECO:0007669"/>
    <property type="project" value="TreeGrafter"/>
</dbReference>
<evidence type="ECO:0000313" key="7">
    <source>
        <dbReference type="Proteomes" id="UP000549394"/>
    </source>
</evidence>
<dbReference type="GO" id="GO:0008278">
    <property type="term" value="C:cohesin complex"/>
    <property type="evidence" value="ECO:0007669"/>
    <property type="project" value="TreeGrafter"/>
</dbReference>
<feature type="domain" description="SCD" evidence="4">
    <location>
        <begin position="248"/>
        <end position="320"/>
    </location>
</feature>
<keyword evidence="7" id="KW-1185">Reference proteome</keyword>
<feature type="region of interest" description="Disordered" evidence="2">
    <location>
        <begin position="968"/>
        <end position="1144"/>
    </location>
</feature>
<feature type="compositionally biased region" description="Polar residues" evidence="2">
    <location>
        <begin position="1077"/>
        <end position="1091"/>
    </location>
</feature>
<dbReference type="Pfam" id="PF08514">
    <property type="entry name" value="STAG"/>
    <property type="match status" value="1"/>
</dbReference>
<evidence type="ECO:0000313" key="6">
    <source>
        <dbReference type="EMBL" id="CAD5117879.1"/>
    </source>
</evidence>
<evidence type="ECO:0000256" key="2">
    <source>
        <dbReference type="SAM" id="MobiDB-lite"/>
    </source>
</evidence>
<comment type="caution">
    <text evidence="6">The sequence shown here is derived from an EMBL/GenBank/DDBJ whole genome shotgun (WGS) entry which is preliminary data.</text>
</comment>
<dbReference type="Pfam" id="PF24571">
    <property type="entry name" value="HEAT_SCC3-SA"/>
    <property type="match status" value="1"/>
</dbReference>
<dbReference type="InterPro" id="IPR020839">
    <property type="entry name" value="SCD"/>
</dbReference>
<dbReference type="InterPro" id="IPR039662">
    <property type="entry name" value="Cohesin_Scc3/SA"/>
</dbReference>
<dbReference type="EMBL" id="CAJFCJ010000007">
    <property type="protein sequence ID" value="CAD5117879.1"/>
    <property type="molecule type" value="Genomic_DNA"/>
</dbReference>
<evidence type="ECO:0000259" key="3">
    <source>
        <dbReference type="Pfam" id="PF08514"/>
    </source>
</evidence>
<evidence type="ECO:0000256" key="1">
    <source>
        <dbReference type="ARBA" id="ARBA00005486"/>
    </source>
</evidence>
<organism evidence="6 7">
    <name type="scientific">Dimorphilus gyrociliatus</name>
    <dbReference type="NCBI Taxonomy" id="2664684"/>
    <lineage>
        <taxon>Eukaryota</taxon>
        <taxon>Metazoa</taxon>
        <taxon>Spiralia</taxon>
        <taxon>Lophotrochozoa</taxon>
        <taxon>Annelida</taxon>
        <taxon>Polychaeta</taxon>
        <taxon>Polychaeta incertae sedis</taxon>
        <taxon>Dinophilidae</taxon>
        <taxon>Dimorphilus</taxon>
    </lineage>
</organism>
<feature type="compositionally biased region" description="Basic and acidic residues" evidence="2">
    <location>
        <begin position="1026"/>
        <end position="1047"/>
    </location>
</feature>
<comment type="similarity">
    <text evidence="1">Belongs to the SCC3 family.</text>
</comment>
<protein>
    <submittedName>
        <fullName evidence="6">DgyrCDS6623</fullName>
    </submittedName>
</protein>
<dbReference type="PANTHER" id="PTHR11199">
    <property type="entry name" value="STROMAL ANTIGEN"/>
    <property type="match status" value="1"/>
</dbReference>
<dbReference type="Proteomes" id="UP000549394">
    <property type="component" value="Unassembled WGS sequence"/>
</dbReference>
<dbReference type="GO" id="GO:0007062">
    <property type="term" value="P:sister chromatid cohesion"/>
    <property type="evidence" value="ECO:0007669"/>
    <property type="project" value="TreeGrafter"/>
</dbReference>
<name>A0A7I8VNL9_9ANNE</name>
<feature type="compositionally biased region" description="Acidic residues" evidence="2">
    <location>
        <begin position="1096"/>
        <end position="1108"/>
    </location>
</feature>
<sequence>MAKLKAKSMWKAMKNRSDIESPIKQVEPVRSKDLFMLIKEGKVSTESLVDDWLNLCKNDETSALHQLLRLCFSSAGSPIDAAQPENILEVDMIDLLDKCAEQGFAKLDEENFEEYPLSRKNTKSLWKNFRSNLSGFIRVLFDMGQHTFLYKGTLIDKLIELIFGMISSVDGKYYKCFFHTGIFFGLKMNTVVVEVHRKLKDDLKRIHNQDKPDEQTLDEIDEKINYVSKLKEKLCKLVPIGYLHEINDVQCLTMEELGCWLFIDPEEFLVDLNLRYFHRVLHDVDSPNARSQAIVSLVPIYSLIEENPDILERLKGFTSRVFHKIFCQACISPDVAMMSAAHKIISHLHFYKEPHDYIVTEEELTDIFLPNLTGHREAAMNSAKYLIERLTSENDSRVKVALAFINLLKRGNLKRCDQFISLITDSLNSVSDIFKDLELLYNILISNEQSSDVELYLCHFFYASYELQTTLVRLPPRIVKMTKKDLQAKNAQKEDLAECFVPRIFNLLTTFSHDIEKCQLIVRLIRLLDKAMFVRLNAEVSLSNIMKELTKLFDNHSSINFLEEMSKTMVYLMQDDYLLNHVAKNLGGMFFDSLIAELEHSLKLYLEDRLSPERVNLLWIPMRKLRMILKYHDLSSYDEFFRDLPKVLTFTTLKNSEAFYAETLVAIVYFVQRQVLKSHVEDLPYLENLQMKTLMSALKITGVNKETEDAAFECIIFFMTSFKKELKNLECYKLLFRDNNSFILSCNTVAGIASSKLESFVVKRVFNDDSETNLEGKLRILQAYLQVVMSRRIPMQAGHFLFLYWNKFIVLQTLIKQFFYWCRNTSRSAFLKTVLYSLAMIFESKKLKLKELKQLSKELALQFGSRSEANRESMFILHKDGIVFSVRYKSGDNLEFLKVLCEWSFKVARRDRDKILRFFDNQLKELRGQEFSKDTRRDINFYRATLGSQESKVLKHLINAKEPTLQKPPALSWKKLRNNPQRSPRKSTSNSEESDDATPVVQKITPEEVTTLEKKEQNEDLANQSDNEKAQKELNIKTEETSDNERVETEEEEYNSDDCRIVSEYASEESVAEVESFQYNTTETSFQNSTIPEDLIIIEDSSDDEESSDEHQQRTKSLGSPSEASDENNNKSRDSDIWNSSSEDIYPDHAAQIAKRIYNRTSSQSSSIESIEDSAENFDQNLSIIHQIKIEKDQDILHHKGFSH</sequence>
<gene>
    <name evidence="6" type="ORF">DGYR_LOCUS6353</name>
</gene>
<dbReference type="AlphaFoldDB" id="A0A7I8VNL9"/>
<dbReference type="InterPro" id="IPR056396">
    <property type="entry name" value="HEAT_SCC3-SA"/>
</dbReference>
<dbReference type="PANTHER" id="PTHR11199:SF0">
    <property type="entry name" value="LD34181P-RELATED"/>
    <property type="match status" value="1"/>
</dbReference>
<feature type="domain" description="Cohesin subunit SCC3/SA HEAT-repeats" evidence="5">
    <location>
        <begin position="425"/>
        <end position="649"/>
    </location>
</feature>
<feature type="domain" description="STAG" evidence="3">
    <location>
        <begin position="114"/>
        <end position="211"/>
    </location>
</feature>
<dbReference type="InterPro" id="IPR013721">
    <property type="entry name" value="STAG"/>
</dbReference>
<accession>A0A7I8VNL9</accession>
<reference evidence="6 7" key="1">
    <citation type="submission" date="2020-08" db="EMBL/GenBank/DDBJ databases">
        <authorList>
            <person name="Hejnol A."/>
        </authorList>
    </citation>
    <scope>NUCLEOTIDE SEQUENCE [LARGE SCALE GENOMIC DNA]</scope>
</reference>
<dbReference type="Pfam" id="PF21581">
    <property type="entry name" value="SCD"/>
    <property type="match status" value="1"/>
</dbReference>
<evidence type="ECO:0000259" key="4">
    <source>
        <dbReference type="Pfam" id="PF21581"/>
    </source>
</evidence>
<proteinExistence type="inferred from homology"/>
<feature type="compositionally biased region" description="Polar residues" evidence="2">
    <location>
        <begin position="978"/>
        <end position="991"/>
    </location>
</feature>
<dbReference type="GO" id="GO:0005634">
    <property type="term" value="C:nucleus"/>
    <property type="evidence" value="ECO:0007669"/>
    <property type="project" value="TreeGrafter"/>
</dbReference>
<dbReference type="GO" id="GO:0003682">
    <property type="term" value="F:chromatin binding"/>
    <property type="evidence" value="ECO:0007669"/>
    <property type="project" value="TreeGrafter"/>
</dbReference>